<keyword evidence="4" id="KW-0238">DNA-binding</keyword>
<dbReference type="NCBIfam" id="TIGR02937">
    <property type="entry name" value="sigma70-ECF"/>
    <property type="match status" value="1"/>
</dbReference>
<dbReference type="PANTHER" id="PTHR43133:SF8">
    <property type="entry name" value="RNA POLYMERASE SIGMA FACTOR HI_1459-RELATED"/>
    <property type="match status" value="1"/>
</dbReference>
<evidence type="ECO:0000256" key="3">
    <source>
        <dbReference type="ARBA" id="ARBA00023082"/>
    </source>
</evidence>
<feature type="domain" description="RNA polymerase sigma-70 region 2" evidence="6">
    <location>
        <begin position="44"/>
        <end position="109"/>
    </location>
</feature>
<dbReference type="PANTHER" id="PTHR43133">
    <property type="entry name" value="RNA POLYMERASE ECF-TYPE SIGMA FACTO"/>
    <property type="match status" value="1"/>
</dbReference>
<comment type="similarity">
    <text evidence="1">Belongs to the sigma-70 factor family. ECF subfamily.</text>
</comment>
<dbReference type="InterPro" id="IPR007627">
    <property type="entry name" value="RNA_pol_sigma70_r2"/>
</dbReference>
<dbReference type="Proteomes" id="UP000318453">
    <property type="component" value="Chromosome"/>
</dbReference>
<dbReference type="Pfam" id="PF04542">
    <property type="entry name" value="Sigma70_r2"/>
    <property type="match status" value="1"/>
</dbReference>
<protein>
    <submittedName>
        <fullName evidence="8">Sigma-70 family RNA polymerase sigma factor</fullName>
    </submittedName>
</protein>
<evidence type="ECO:0000256" key="4">
    <source>
        <dbReference type="ARBA" id="ARBA00023125"/>
    </source>
</evidence>
<organism evidence="8 9">
    <name type="scientific">Euhalothece natronophila Z-M001</name>
    <dbReference type="NCBI Taxonomy" id="522448"/>
    <lineage>
        <taxon>Bacteria</taxon>
        <taxon>Bacillati</taxon>
        <taxon>Cyanobacteriota</taxon>
        <taxon>Cyanophyceae</taxon>
        <taxon>Oscillatoriophycideae</taxon>
        <taxon>Chroococcales</taxon>
        <taxon>Halothecacae</taxon>
        <taxon>Halothece cluster</taxon>
        <taxon>Euhalothece</taxon>
    </lineage>
</organism>
<dbReference type="OrthoDB" id="7193272at2"/>
<dbReference type="KEGG" id="enn:FRE64_06955"/>
<keyword evidence="5" id="KW-0804">Transcription</keyword>
<evidence type="ECO:0000259" key="7">
    <source>
        <dbReference type="Pfam" id="PF08281"/>
    </source>
</evidence>
<evidence type="ECO:0000313" key="8">
    <source>
        <dbReference type="EMBL" id="QDZ39695.1"/>
    </source>
</evidence>
<dbReference type="InterPro" id="IPR013325">
    <property type="entry name" value="RNA_pol_sigma_r2"/>
</dbReference>
<dbReference type="GO" id="GO:0016987">
    <property type="term" value="F:sigma factor activity"/>
    <property type="evidence" value="ECO:0007669"/>
    <property type="project" value="UniProtKB-KW"/>
</dbReference>
<keyword evidence="9" id="KW-1185">Reference proteome</keyword>
<dbReference type="InterPro" id="IPR036388">
    <property type="entry name" value="WH-like_DNA-bd_sf"/>
</dbReference>
<dbReference type="AlphaFoldDB" id="A0A5B8NN79"/>
<dbReference type="Pfam" id="PF08281">
    <property type="entry name" value="Sigma70_r4_2"/>
    <property type="match status" value="1"/>
</dbReference>
<dbReference type="InterPro" id="IPR013324">
    <property type="entry name" value="RNA_pol_sigma_r3/r4-like"/>
</dbReference>
<dbReference type="Gene3D" id="1.10.1740.10">
    <property type="match status" value="1"/>
</dbReference>
<evidence type="ECO:0000256" key="2">
    <source>
        <dbReference type="ARBA" id="ARBA00023015"/>
    </source>
</evidence>
<accession>A0A5B8NN79</accession>
<evidence type="ECO:0000256" key="5">
    <source>
        <dbReference type="ARBA" id="ARBA00023163"/>
    </source>
</evidence>
<proteinExistence type="inferred from homology"/>
<sequence>MVCNFLMIMVASSPVKSTANSYESELLARFFAGNQQAYWQLWKLYEAEIYRYCLVWMENNVEEAEDLKQEIMCQGFSKLSQYRERLTSLRSLFMTMTRNRCRDVSRRKRAIRYFTLEGNENYPNQQLSPEEVAVREEIRESLESAIAQLPPSQSYVIRHYYLKAIPHGKIAKVLNIKPATSRKHAEKGLKKLRLIMTT</sequence>
<dbReference type="GO" id="GO:0003677">
    <property type="term" value="F:DNA binding"/>
    <property type="evidence" value="ECO:0007669"/>
    <property type="project" value="UniProtKB-KW"/>
</dbReference>
<evidence type="ECO:0000256" key="1">
    <source>
        <dbReference type="ARBA" id="ARBA00010641"/>
    </source>
</evidence>
<dbReference type="EMBL" id="CP042326">
    <property type="protein sequence ID" value="QDZ39695.1"/>
    <property type="molecule type" value="Genomic_DNA"/>
</dbReference>
<dbReference type="InterPro" id="IPR013249">
    <property type="entry name" value="RNA_pol_sigma70_r4_t2"/>
</dbReference>
<evidence type="ECO:0000259" key="6">
    <source>
        <dbReference type="Pfam" id="PF04542"/>
    </source>
</evidence>
<dbReference type="SUPFAM" id="SSF88946">
    <property type="entry name" value="Sigma2 domain of RNA polymerase sigma factors"/>
    <property type="match status" value="1"/>
</dbReference>
<reference evidence="8" key="1">
    <citation type="submission" date="2019-08" db="EMBL/GenBank/DDBJ databases">
        <title>Carotenoids and Carotenoid Binding Proteins in the Halophilic Cyanobacterium Euhalothece sp. ZM00.</title>
        <authorList>
            <person name="Cho S.M."/>
            <person name="Song J.Y."/>
            <person name="Park Y.-I."/>
        </authorList>
    </citation>
    <scope>NUCLEOTIDE SEQUENCE [LARGE SCALE GENOMIC DNA]</scope>
    <source>
        <strain evidence="8">Z-M001</strain>
    </source>
</reference>
<dbReference type="GO" id="GO:0006352">
    <property type="term" value="P:DNA-templated transcription initiation"/>
    <property type="evidence" value="ECO:0007669"/>
    <property type="project" value="InterPro"/>
</dbReference>
<evidence type="ECO:0000313" key="9">
    <source>
        <dbReference type="Proteomes" id="UP000318453"/>
    </source>
</evidence>
<dbReference type="InterPro" id="IPR039425">
    <property type="entry name" value="RNA_pol_sigma-70-like"/>
</dbReference>
<keyword evidence="3" id="KW-0731">Sigma factor</keyword>
<name>A0A5B8NN79_9CHRO</name>
<keyword evidence="2" id="KW-0805">Transcription regulation</keyword>
<dbReference type="Gene3D" id="1.10.10.10">
    <property type="entry name" value="Winged helix-like DNA-binding domain superfamily/Winged helix DNA-binding domain"/>
    <property type="match status" value="1"/>
</dbReference>
<dbReference type="SUPFAM" id="SSF88659">
    <property type="entry name" value="Sigma3 and sigma4 domains of RNA polymerase sigma factors"/>
    <property type="match status" value="1"/>
</dbReference>
<feature type="domain" description="RNA polymerase sigma factor 70 region 4 type 2" evidence="7">
    <location>
        <begin position="140"/>
        <end position="192"/>
    </location>
</feature>
<gene>
    <name evidence="8" type="ORF">FRE64_06955</name>
</gene>
<dbReference type="InterPro" id="IPR014284">
    <property type="entry name" value="RNA_pol_sigma-70_dom"/>
</dbReference>